<dbReference type="GO" id="GO:0035091">
    <property type="term" value="F:phosphatidylinositol binding"/>
    <property type="evidence" value="ECO:0007669"/>
    <property type="project" value="TreeGrafter"/>
</dbReference>
<keyword evidence="4" id="KW-1185">Reference proteome</keyword>
<evidence type="ECO:0000259" key="2">
    <source>
        <dbReference type="Pfam" id="PF13521"/>
    </source>
</evidence>
<dbReference type="Gene3D" id="3.40.50.300">
    <property type="entry name" value="P-loop containing nucleotide triphosphate hydrolases"/>
    <property type="match status" value="1"/>
</dbReference>
<dbReference type="PANTHER" id="PTHR34932">
    <property type="entry name" value="TRPL TRANSLOCATION DEFECT PROTEIN 14"/>
    <property type="match status" value="1"/>
</dbReference>
<feature type="region of interest" description="Disordered" evidence="1">
    <location>
        <begin position="278"/>
        <end position="309"/>
    </location>
</feature>
<dbReference type="GO" id="GO:0070300">
    <property type="term" value="F:phosphatidic acid binding"/>
    <property type="evidence" value="ECO:0007669"/>
    <property type="project" value="TreeGrafter"/>
</dbReference>
<name>A0A8J6C7C5_DIALT</name>
<dbReference type="GO" id="GO:0005525">
    <property type="term" value="F:GTP binding"/>
    <property type="evidence" value="ECO:0007669"/>
    <property type="project" value="TreeGrafter"/>
</dbReference>
<evidence type="ECO:0000313" key="3">
    <source>
        <dbReference type="EMBL" id="KAG8460896.1"/>
    </source>
</evidence>
<evidence type="ECO:0000256" key="1">
    <source>
        <dbReference type="SAM" id="MobiDB-lite"/>
    </source>
</evidence>
<reference evidence="3" key="1">
    <citation type="submission" date="2021-05" db="EMBL/GenBank/DDBJ databases">
        <title>The genome of the haptophyte Pavlova lutheri (Diacronema luteri, Pavlovales) - a model for lipid biosynthesis in eukaryotic algae.</title>
        <authorList>
            <person name="Hulatt C.J."/>
            <person name="Posewitz M.C."/>
        </authorList>
    </citation>
    <scope>NUCLEOTIDE SEQUENCE</scope>
    <source>
        <strain evidence="3">NIVA-4/92</strain>
    </source>
</reference>
<comment type="caution">
    <text evidence="3">The sequence shown here is derived from an EMBL/GenBank/DDBJ whole genome shotgun (WGS) entry which is preliminary data.</text>
</comment>
<evidence type="ECO:0000313" key="4">
    <source>
        <dbReference type="Proteomes" id="UP000751190"/>
    </source>
</evidence>
<sequence length="309" mass="33653">MLGSLVTALGGATLGFAAAAWLYRRRLRALAADGLLHNLNPALIARGRARAAPRRRASSVFVRADGKFARVVRIALTGGPCGGKSSVLSHLMRTATAAGYDVLVVPETATILFNGGVQFPASEEDQVNFQAQLMRMQLAGERAFTSIAERTGRPTIIVMDRGLLDGKGYLRSPELWRSILERHAVDEAYLLGRYDAVVHLATSADGAEPFYKSGDVVDDDGRAVFRRESAEEARALDLKMRECWAAHVEHHVIGNAGYRSFDDKMRAATDAVMAVARRLQPPSAPGPRPRTAQNSQRHDDDMPGVPRRV</sequence>
<dbReference type="InterPro" id="IPR053227">
    <property type="entry name" value="TRPL-trafficking_regulator"/>
</dbReference>
<dbReference type="OMA" id="VDGLAYW"/>
<dbReference type="SUPFAM" id="SSF52540">
    <property type="entry name" value="P-loop containing nucleoside triphosphate hydrolases"/>
    <property type="match status" value="1"/>
</dbReference>
<organism evidence="3 4">
    <name type="scientific">Diacronema lutheri</name>
    <name type="common">Unicellular marine alga</name>
    <name type="synonym">Monochrysis lutheri</name>
    <dbReference type="NCBI Taxonomy" id="2081491"/>
    <lineage>
        <taxon>Eukaryota</taxon>
        <taxon>Haptista</taxon>
        <taxon>Haptophyta</taxon>
        <taxon>Pavlovophyceae</taxon>
        <taxon>Pavlovales</taxon>
        <taxon>Pavlovaceae</taxon>
        <taxon>Diacronema</taxon>
    </lineage>
</organism>
<dbReference type="Proteomes" id="UP000751190">
    <property type="component" value="Unassembled WGS sequence"/>
</dbReference>
<dbReference type="EMBL" id="JAGTXO010000029">
    <property type="protein sequence ID" value="KAG8460896.1"/>
    <property type="molecule type" value="Genomic_DNA"/>
</dbReference>
<gene>
    <name evidence="3" type="ORF">KFE25_010647</name>
</gene>
<proteinExistence type="predicted"/>
<dbReference type="Pfam" id="PF13521">
    <property type="entry name" value="AAA_28"/>
    <property type="match status" value="1"/>
</dbReference>
<dbReference type="AlphaFoldDB" id="A0A8J6C7C5"/>
<dbReference type="OrthoDB" id="6375174at2759"/>
<protein>
    <recommendedName>
        <fullName evidence="2">NadR/Ttd14 AAA domain-containing protein</fullName>
    </recommendedName>
</protein>
<dbReference type="InterPro" id="IPR038727">
    <property type="entry name" value="NadR/Ttd14_AAA_dom"/>
</dbReference>
<dbReference type="InterPro" id="IPR027417">
    <property type="entry name" value="P-loop_NTPase"/>
</dbReference>
<dbReference type="PANTHER" id="PTHR34932:SF1">
    <property type="entry name" value="TRPL TRANSLOCATION DEFECT PROTEIN 14"/>
    <property type="match status" value="1"/>
</dbReference>
<accession>A0A8J6C7C5</accession>
<feature type="domain" description="NadR/Ttd14 AAA" evidence="2">
    <location>
        <begin position="73"/>
        <end position="247"/>
    </location>
</feature>